<gene>
    <name evidence="2" type="ORF">GCM10009107_46690</name>
</gene>
<evidence type="ECO:0000313" key="3">
    <source>
        <dbReference type="Proteomes" id="UP001500279"/>
    </source>
</evidence>
<dbReference type="EMBL" id="BAAAEW010000033">
    <property type="protein sequence ID" value="GAA0762318.1"/>
    <property type="molecule type" value="Genomic_DNA"/>
</dbReference>
<protein>
    <submittedName>
        <fullName evidence="2">Uncharacterized protein</fullName>
    </submittedName>
</protein>
<reference evidence="2 3" key="1">
    <citation type="journal article" date="2019" name="Int. J. Syst. Evol. Microbiol.">
        <title>The Global Catalogue of Microorganisms (GCM) 10K type strain sequencing project: providing services to taxonomists for standard genome sequencing and annotation.</title>
        <authorList>
            <consortium name="The Broad Institute Genomics Platform"/>
            <consortium name="The Broad Institute Genome Sequencing Center for Infectious Disease"/>
            <person name="Wu L."/>
            <person name="Ma J."/>
        </authorList>
    </citation>
    <scope>NUCLEOTIDE SEQUENCE [LARGE SCALE GENOMIC DNA]</scope>
    <source>
        <strain evidence="2 3">JCM 15503</strain>
    </source>
</reference>
<sequence length="361" mass="38257">MSVSVAGRPVQQPGSLSDLGRLALAFVDGGLEWFAWAMASTAVRYDFPDETTLLAQVQLGLHGSPLALLPVLTLLASPVKLMSLGLADLRVLAKAEGGDDNALLATQMRRVCTEHQLLNQAELTAPQAWLGKLGVASAPVFQAMDFLDRVALVRLMNDPLLAAGDNAITTEAAAFAVQQARTPLEFADYLGFYQALAAQPGAPQSPELRATQAEDAKNTLLPLFFGALDCPQVNGLPSPAEVGQAVGAWLSSGKQVGFSRLSEGLMQIVRHTRFQGQTGDAARRLVDAYLASAQSLLAAARPHQARMGQDGHTCLYRLASGEQQAELLLSGNGVISLREFGLRSPPAAPRPPLAPLEPENP</sequence>
<keyword evidence="3" id="KW-1185">Reference proteome</keyword>
<name>A0ABN1KD82_9BURK</name>
<evidence type="ECO:0000313" key="2">
    <source>
        <dbReference type="EMBL" id="GAA0762318.1"/>
    </source>
</evidence>
<dbReference type="RefSeq" id="WP_141290175.1">
    <property type="nucleotide sequence ID" value="NZ_BAAAEW010000033.1"/>
</dbReference>
<evidence type="ECO:0000256" key="1">
    <source>
        <dbReference type="SAM" id="MobiDB-lite"/>
    </source>
</evidence>
<dbReference type="Proteomes" id="UP001500279">
    <property type="component" value="Unassembled WGS sequence"/>
</dbReference>
<proteinExistence type="predicted"/>
<comment type="caution">
    <text evidence="2">The sequence shown here is derived from an EMBL/GenBank/DDBJ whole genome shotgun (WGS) entry which is preliminary data.</text>
</comment>
<organism evidence="2 3">
    <name type="scientific">Ideonella azotifigens</name>
    <dbReference type="NCBI Taxonomy" id="513160"/>
    <lineage>
        <taxon>Bacteria</taxon>
        <taxon>Pseudomonadati</taxon>
        <taxon>Pseudomonadota</taxon>
        <taxon>Betaproteobacteria</taxon>
        <taxon>Burkholderiales</taxon>
        <taxon>Sphaerotilaceae</taxon>
        <taxon>Ideonella</taxon>
    </lineage>
</organism>
<feature type="compositionally biased region" description="Pro residues" evidence="1">
    <location>
        <begin position="346"/>
        <end position="355"/>
    </location>
</feature>
<accession>A0ABN1KD82</accession>
<feature type="region of interest" description="Disordered" evidence="1">
    <location>
        <begin position="342"/>
        <end position="361"/>
    </location>
</feature>